<accession>A0A8S1Y849</accession>
<dbReference type="EMBL" id="CAJJDP010000143">
    <property type="protein sequence ID" value="CAD8207724.1"/>
    <property type="molecule type" value="Genomic_DNA"/>
</dbReference>
<name>A0A8S1Y849_PAROT</name>
<comment type="caution">
    <text evidence="1">The sequence shown here is derived from an EMBL/GenBank/DDBJ whole genome shotgun (WGS) entry which is preliminary data.</text>
</comment>
<organism evidence="1 2">
    <name type="scientific">Paramecium octaurelia</name>
    <dbReference type="NCBI Taxonomy" id="43137"/>
    <lineage>
        <taxon>Eukaryota</taxon>
        <taxon>Sar</taxon>
        <taxon>Alveolata</taxon>
        <taxon>Ciliophora</taxon>
        <taxon>Intramacronucleata</taxon>
        <taxon>Oligohymenophorea</taxon>
        <taxon>Peniculida</taxon>
        <taxon>Parameciidae</taxon>
        <taxon>Paramecium</taxon>
    </lineage>
</organism>
<dbReference type="AlphaFoldDB" id="A0A8S1Y849"/>
<gene>
    <name evidence="1" type="ORF">POCTA_138.1.T1420001</name>
</gene>
<dbReference type="Proteomes" id="UP000683925">
    <property type="component" value="Unassembled WGS sequence"/>
</dbReference>
<protein>
    <submittedName>
        <fullName evidence="1">Uncharacterized protein</fullName>
    </submittedName>
</protein>
<proteinExistence type="predicted"/>
<evidence type="ECO:0000313" key="2">
    <source>
        <dbReference type="Proteomes" id="UP000683925"/>
    </source>
</evidence>
<evidence type="ECO:0000313" key="1">
    <source>
        <dbReference type="EMBL" id="CAD8207724.1"/>
    </source>
</evidence>
<keyword evidence="2" id="KW-1185">Reference proteome</keyword>
<sequence length="70" mass="8221">MSCFKETFNVKQNLVQYYTNLDTLLIKVQIEQTNASLSLSQFKSGLIVMLLIISLQNQKKYQQQWSTFLQ</sequence>
<reference evidence="1" key="1">
    <citation type="submission" date="2021-01" db="EMBL/GenBank/DDBJ databases">
        <authorList>
            <consortium name="Genoscope - CEA"/>
            <person name="William W."/>
        </authorList>
    </citation>
    <scope>NUCLEOTIDE SEQUENCE</scope>
</reference>